<dbReference type="InterPro" id="IPR000994">
    <property type="entry name" value="Pept_M24"/>
</dbReference>
<gene>
    <name evidence="3" type="ORF">HMPREF0179_03022</name>
</gene>
<dbReference type="HOGENOM" id="CLU_017266_4_2_7"/>
<dbReference type="GO" id="GO:0004177">
    <property type="term" value="F:aminopeptidase activity"/>
    <property type="evidence" value="ECO:0007669"/>
    <property type="project" value="UniProtKB-KW"/>
</dbReference>
<evidence type="ECO:0000313" key="3">
    <source>
        <dbReference type="EMBL" id="EFV43165.1"/>
    </source>
</evidence>
<dbReference type="GeneID" id="78084588"/>
<dbReference type="Proteomes" id="UP000006034">
    <property type="component" value="Unassembled WGS sequence"/>
</dbReference>
<dbReference type="eggNOG" id="COG0006">
    <property type="taxonomic scope" value="Bacteria"/>
</dbReference>
<feature type="domain" description="Peptidase M24" evidence="1">
    <location>
        <begin position="153"/>
        <end position="357"/>
    </location>
</feature>
<dbReference type="SUPFAM" id="SSF55920">
    <property type="entry name" value="Creatinase/aminopeptidase"/>
    <property type="match status" value="1"/>
</dbReference>
<dbReference type="SUPFAM" id="SSF53092">
    <property type="entry name" value="Creatinase/prolidase N-terminal domain"/>
    <property type="match status" value="1"/>
</dbReference>
<dbReference type="InterPro" id="IPR029149">
    <property type="entry name" value="Creatin/AminoP/Spt16_N"/>
</dbReference>
<proteinExistence type="predicted"/>
<dbReference type="AlphaFoldDB" id="E5YA04"/>
<dbReference type="OrthoDB" id="9806388at2"/>
<dbReference type="Gene3D" id="3.90.230.10">
    <property type="entry name" value="Creatinase/methionine aminopeptidase superfamily"/>
    <property type="match status" value="1"/>
</dbReference>
<dbReference type="Pfam" id="PF01321">
    <property type="entry name" value="Creatinase_N"/>
    <property type="match status" value="1"/>
</dbReference>
<keyword evidence="3" id="KW-0645">Protease</keyword>
<dbReference type="InterPro" id="IPR050659">
    <property type="entry name" value="Peptidase_M24B"/>
</dbReference>
<organism evidence="3 4">
    <name type="scientific">Bilophila wadsworthia (strain 3_1_6)</name>
    <dbReference type="NCBI Taxonomy" id="563192"/>
    <lineage>
        <taxon>Bacteria</taxon>
        <taxon>Pseudomonadati</taxon>
        <taxon>Thermodesulfobacteriota</taxon>
        <taxon>Desulfovibrionia</taxon>
        <taxon>Desulfovibrionales</taxon>
        <taxon>Desulfovibrionaceae</taxon>
        <taxon>Bilophila</taxon>
    </lineage>
</organism>
<dbReference type="PANTHER" id="PTHR46112:SF3">
    <property type="entry name" value="AMINOPEPTIDASE YPDF"/>
    <property type="match status" value="1"/>
</dbReference>
<reference evidence="3 4" key="2">
    <citation type="submission" date="2013-04" db="EMBL/GenBank/DDBJ databases">
        <title>The Genome Sequence of Bilophila wadsworthia 3_1_6.</title>
        <authorList>
            <consortium name="The Broad Institute Genomics Platform"/>
            <person name="Earl A."/>
            <person name="Ward D."/>
            <person name="Feldgarden M."/>
            <person name="Gevers D."/>
            <person name="Sibley C."/>
            <person name="Strauss J."/>
            <person name="Allen-Vercoe E."/>
            <person name="Walker B."/>
            <person name="Young S."/>
            <person name="Zeng Q."/>
            <person name="Gargeya S."/>
            <person name="Fitzgerald M."/>
            <person name="Haas B."/>
            <person name="Abouelleil A."/>
            <person name="Allen A.W."/>
            <person name="Alvarado L."/>
            <person name="Arachchi H.M."/>
            <person name="Berlin A.M."/>
            <person name="Chapman S.B."/>
            <person name="Gainer-Dewar J."/>
            <person name="Goldberg J."/>
            <person name="Griggs A."/>
            <person name="Gujja S."/>
            <person name="Hansen M."/>
            <person name="Howarth C."/>
            <person name="Imamovic A."/>
            <person name="Ireland A."/>
            <person name="Larimer J."/>
            <person name="McCowan C."/>
            <person name="Murphy C."/>
            <person name="Pearson M."/>
            <person name="Poon T.W."/>
            <person name="Priest M."/>
            <person name="Roberts A."/>
            <person name="Saif S."/>
            <person name="Shea T."/>
            <person name="Sisk P."/>
            <person name="Sykes S."/>
            <person name="Wortman J."/>
            <person name="Nusbaum C."/>
            <person name="Birren B."/>
        </authorList>
    </citation>
    <scope>NUCLEOTIDE SEQUENCE [LARGE SCALE GENOMIC DNA]</scope>
    <source>
        <strain evidence="3 4">3_1_6</strain>
    </source>
</reference>
<dbReference type="CDD" id="cd01092">
    <property type="entry name" value="APP-like"/>
    <property type="match status" value="1"/>
</dbReference>
<keyword evidence="3" id="KW-0378">Hydrolase</keyword>
<evidence type="ECO:0000313" key="4">
    <source>
        <dbReference type="Proteomes" id="UP000006034"/>
    </source>
</evidence>
<dbReference type="InterPro" id="IPR000587">
    <property type="entry name" value="Creatinase_N"/>
</dbReference>
<accession>E5YA04</accession>
<dbReference type="InterPro" id="IPR036005">
    <property type="entry name" value="Creatinase/aminopeptidase-like"/>
</dbReference>
<evidence type="ECO:0000259" key="1">
    <source>
        <dbReference type="Pfam" id="PF00557"/>
    </source>
</evidence>
<feature type="domain" description="Creatinase N-terminal" evidence="2">
    <location>
        <begin position="9"/>
        <end position="145"/>
    </location>
</feature>
<dbReference type="EMBL" id="ADCP02000001">
    <property type="protein sequence ID" value="EFV43165.1"/>
    <property type="molecule type" value="Genomic_DNA"/>
</dbReference>
<dbReference type="STRING" id="563192.HMPREF0179_03022"/>
<dbReference type="Gene3D" id="3.40.350.10">
    <property type="entry name" value="Creatinase/prolidase N-terminal domain"/>
    <property type="match status" value="1"/>
</dbReference>
<sequence length="363" mass="40755">MSEQMCEQRRERLRALMREQGIEALLISHAANRYYLSGFELHDVQLNESAGRLIVMADGKDWILTDSRYLDAARRLWEPERVFIYGADAPEDIAKLLKGLVPGKTIGFEARAVTLEFYEKFAETLAGSGCRLSKADGLVERLRVIKDTEEIRRMEISCRLNQQMMEWLPGVLVPGRSEAAVSWDIEMFFRHHGATELAFTSIVGHGPNAALPHYLPSKDALLEAENLVLVDVGCRLEDYCSDQTRTFWVGEKPTERFKKTLEAVQEAQHKAIRAIHPGVLACDVYKAARGHFESLGVAEAFTHGLGHGVGLETHEGPSLNGRNKTPLEPGMIVTVEPGLYFPEWGGIRWEHMVLVTEDGCRVL</sequence>
<reference evidence="3 4" key="1">
    <citation type="submission" date="2010-10" db="EMBL/GenBank/DDBJ databases">
        <authorList>
            <consortium name="The Broad Institute Genome Sequencing Platform"/>
            <person name="Ward D."/>
            <person name="Earl A."/>
            <person name="Feldgarden M."/>
            <person name="Young S.K."/>
            <person name="Gargeya S."/>
            <person name="Zeng Q."/>
            <person name="Alvarado L."/>
            <person name="Berlin A."/>
            <person name="Bochicchio J."/>
            <person name="Chapman S.B."/>
            <person name="Chen Z."/>
            <person name="Freedman E."/>
            <person name="Gellesch M."/>
            <person name="Goldberg J."/>
            <person name="Griggs A."/>
            <person name="Gujja S."/>
            <person name="Heilman E."/>
            <person name="Heiman D."/>
            <person name="Howarth C."/>
            <person name="Mehta T."/>
            <person name="Neiman D."/>
            <person name="Pearson M."/>
            <person name="Roberts A."/>
            <person name="Saif S."/>
            <person name="Shea T."/>
            <person name="Shenoy N."/>
            <person name="Sisk P."/>
            <person name="Stolte C."/>
            <person name="Sykes S."/>
            <person name="White J."/>
            <person name="Yandava C."/>
            <person name="Allen-Vercoe E."/>
            <person name="Sibley C."/>
            <person name="Ambrose C.E."/>
            <person name="Strauss J."/>
            <person name="Daigneault M."/>
            <person name="Haas B."/>
            <person name="Nusbaum C."/>
            <person name="Birren B."/>
        </authorList>
    </citation>
    <scope>NUCLEOTIDE SEQUENCE [LARGE SCALE GENOMIC DNA]</scope>
    <source>
        <strain evidence="3 4">3_1_6</strain>
    </source>
</reference>
<evidence type="ECO:0000259" key="2">
    <source>
        <dbReference type="Pfam" id="PF01321"/>
    </source>
</evidence>
<comment type="caution">
    <text evidence="3">The sequence shown here is derived from an EMBL/GenBank/DDBJ whole genome shotgun (WGS) entry which is preliminary data.</text>
</comment>
<keyword evidence="3" id="KW-0031">Aminopeptidase</keyword>
<dbReference type="Pfam" id="PF00557">
    <property type="entry name" value="Peptidase_M24"/>
    <property type="match status" value="1"/>
</dbReference>
<protein>
    <submittedName>
        <fullName evidence="3">Xaa-Pro aminopeptidase</fullName>
    </submittedName>
</protein>
<dbReference type="RefSeq" id="WP_005029343.1">
    <property type="nucleotide sequence ID" value="NZ_KE150238.1"/>
</dbReference>
<dbReference type="PANTHER" id="PTHR46112">
    <property type="entry name" value="AMINOPEPTIDASE"/>
    <property type="match status" value="1"/>
</dbReference>
<name>E5YA04_BILW3</name>
<keyword evidence="4" id="KW-1185">Reference proteome</keyword>